<keyword evidence="2" id="KW-1185">Reference proteome</keyword>
<dbReference type="OrthoDB" id="6692206at2"/>
<dbReference type="RefSeq" id="WP_005032744.1">
    <property type="nucleotide sequence ID" value="NZ_KB849756.1"/>
</dbReference>
<dbReference type="AlphaFoldDB" id="N9EIA6"/>
<protein>
    <submittedName>
        <fullName evidence="1">Uncharacterized protein</fullName>
    </submittedName>
</protein>
<proteinExistence type="predicted"/>
<accession>N9EIA6</accession>
<dbReference type="GeneID" id="69463350"/>
<sequence length="113" mass="13243">MSFYTELHITNNNFEEIDISEHKQKILEILKEDAIHEDVYLDLLNAFSEGKADFAVHSLYLFELLVKIVPLLPQASFESRGLGEEFFYTWILCVEDGKIIYRNEPWNTPNPFS</sequence>
<dbReference type="HOGENOM" id="CLU_2128010_0_0_6"/>
<dbReference type="EMBL" id="APQG01000036">
    <property type="protein sequence ID" value="ENV94679.1"/>
    <property type="molecule type" value="Genomic_DNA"/>
</dbReference>
<comment type="caution">
    <text evidence="1">The sequence shown here is derived from an EMBL/GenBank/DDBJ whole genome shotgun (WGS) entry which is preliminary data.</text>
</comment>
<reference evidence="1 2" key="1">
    <citation type="submission" date="2013-02" db="EMBL/GenBank/DDBJ databases">
        <title>The Genome Sequence of Acinetobacter bereziniae CIP 70.12.</title>
        <authorList>
            <consortium name="The Broad Institute Genome Sequencing Platform"/>
            <consortium name="The Broad Institute Genome Sequencing Center for Infectious Disease"/>
            <person name="Cerqueira G."/>
            <person name="Feldgarden M."/>
            <person name="Courvalin P."/>
            <person name="Perichon B."/>
            <person name="Grillot-Courvalin C."/>
            <person name="Clermont D."/>
            <person name="Rocha E."/>
            <person name="Yoon E.-J."/>
            <person name="Nemec A."/>
            <person name="Walker B."/>
            <person name="Young S.K."/>
            <person name="Zeng Q."/>
            <person name="Gargeya S."/>
            <person name="Fitzgerald M."/>
            <person name="Haas B."/>
            <person name="Abouelleil A."/>
            <person name="Alvarado L."/>
            <person name="Arachchi H.M."/>
            <person name="Berlin A.M."/>
            <person name="Chapman S.B."/>
            <person name="Dewar J."/>
            <person name="Goldberg J."/>
            <person name="Griggs A."/>
            <person name="Gujja S."/>
            <person name="Hansen M."/>
            <person name="Howarth C."/>
            <person name="Imamovic A."/>
            <person name="Larimer J."/>
            <person name="McCowan C."/>
            <person name="Murphy C."/>
            <person name="Neiman D."/>
            <person name="Pearson M."/>
            <person name="Priest M."/>
            <person name="Roberts A."/>
            <person name="Saif S."/>
            <person name="Shea T."/>
            <person name="Sisk P."/>
            <person name="Sykes S."/>
            <person name="Wortman J."/>
            <person name="Nusbaum C."/>
            <person name="Birren B."/>
        </authorList>
    </citation>
    <scope>NUCLEOTIDE SEQUENCE [LARGE SCALE GENOMIC DNA]</scope>
    <source>
        <strain evidence="1 2">CIP 70.12</strain>
    </source>
</reference>
<dbReference type="Proteomes" id="UP000013251">
    <property type="component" value="Unassembled WGS sequence"/>
</dbReference>
<dbReference type="PATRIC" id="fig|1217650.3.peg.2814"/>
<name>N9EIA6_ACIBZ</name>
<evidence type="ECO:0000313" key="1">
    <source>
        <dbReference type="EMBL" id="ENV94679.1"/>
    </source>
</evidence>
<evidence type="ECO:0000313" key="2">
    <source>
        <dbReference type="Proteomes" id="UP000013251"/>
    </source>
</evidence>
<gene>
    <name evidence="1" type="ORF">F938_02865</name>
</gene>
<organism evidence="1 2">
    <name type="scientific">Acinetobacter bereziniae LMG 1003 = CIP 70.12</name>
    <dbReference type="NCBI Taxonomy" id="981324"/>
    <lineage>
        <taxon>Bacteria</taxon>
        <taxon>Pseudomonadati</taxon>
        <taxon>Pseudomonadota</taxon>
        <taxon>Gammaproteobacteria</taxon>
        <taxon>Moraxellales</taxon>
        <taxon>Moraxellaceae</taxon>
        <taxon>Acinetobacter</taxon>
    </lineage>
</organism>